<evidence type="ECO:0000256" key="3">
    <source>
        <dbReference type="ARBA" id="ARBA00007931"/>
    </source>
</evidence>
<dbReference type="SUPFAM" id="SSF50156">
    <property type="entry name" value="PDZ domain-like"/>
    <property type="match status" value="1"/>
</dbReference>
<keyword evidence="9" id="KW-0482">Metalloprotease</keyword>
<dbReference type="InterPro" id="IPR008915">
    <property type="entry name" value="Peptidase_M50"/>
</dbReference>
<keyword evidence="8 11" id="KW-1133">Transmembrane helix</keyword>
<feature type="transmembrane region" description="Helical" evidence="11">
    <location>
        <begin position="327"/>
        <end position="346"/>
    </location>
</feature>
<comment type="subcellular location">
    <subcellularLocation>
        <location evidence="2">Membrane</location>
        <topology evidence="2">Multi-pass membrane protein</topology>
    </subcellularLocation>
</comment>
<dbReference type="AlphaFoldDB" id="A0A1F5XHD1"/>
<dbReference type="CDD" id="cd06163">
    <property type="entry name" value="S2P-M50_PDZ_RseP-like"/>
    <property type="match status" value="1"/>
</dbReference>
<comment type="cofactor">
    <cofactor evidence="1">
        <name>Zn(2+)</name>
        <dbReference type="ChEBI" id="CHEBI:29105"/>
    </cofactor>
</comment>
<organism evidence="13 14">
    <name type="scientific">Candidatus Giovannonibacteria bacterium RIFCSPLOWO2_01_FULL_46_32</name>
    <dbReference type="NCBI Taxonomy" id="1798353"/>
    <lineage>
        <taxon>Bacteria</taxon>
        <taxon>Candidatus Giovannoniibacteriota</taxon>
    </lineage>
</organism>
<reference evidence="13 14" key="1">
    <citation type="journal article" date="2016" name="Nat. Commun.">
        <title>Thousands of microbial genomes shed light on interconnected biogeochemical processes in an aquifer system.</title>
        <authorList>
            <person name="Anantharaman K."/>
            <person name="Brown C.T."/>
            <person name="Hug L.A."/>
            <person name="Sharon I."/>
            <person name="Castelle C.J."/>
            <person name="Probst A.J."/>
            <person name="Thomas B.C."/>
            <person name="Singh A."/>
            <person name="Wilkins M.J."/>
            <person name="Karaoz U."/>
            <person name="Brodie E.L."/>
            <person name="Williams K.H."/>
            <person name="Hubbard S.S."/>
            <person name="Banfield J.F."/>
        </authorList>
    </citation>
    <scope>NUCLEOTIDE SEQUENCE [LARGE SCALE GENOMIC DNA]</scope>
</reference>
<dbReference type="InterPro" id="IPR004387">
    <property type="entry name" value="Pept_M50_Zn"/>
</dbReference>
<evidence type="ECO:0000256" key="10">
    <source>
        <dbReference type="ARBA" id="ARBA00023136"/>
    </source>
</evidence>
<sequence length="353" mass="37751">MAIAFLIFLAALLLLVISHEAGHFFAARAFGIKVEEFGFGIPPRIFGLWRDKRGTLFSLNLLPFGGFVKIFGEEGKEVSNPQSFGSKPAWARASVLISGVLANVFLAYILFVFVSGLGVMEAVSEDGAALYPDAKITILEVAPNSPAESAGIQIGDKVGGFKKIEGLQKFLKENAGKSVVLNISRGGKELFIEASPRKTPPEGEGALGVALGWTRIKKAPWMLAPLEGAKLTGRAVWGTISGFYWLAKDFLAQRPPEVEVAGPVGIFNITASAIGAGWGFLLTLLGLLSINLAIINIIPFPGLDGGRLFFVLLEVVRGKRISPKTSALAHSLGLMILIALMLAVTYRDIAKIF</sequence>
<evidence type="ECO:0000256" key="5">
    <source>
        <dbReference type="ARBA" id="ARBA00022692"/>
    </source>
</evidence>
<evidence type="ECO:0000256" key="7">
    <source>
        <dbReference type="ARBA" id="ARBA00022833"/>
    </source>
</evidence>
<name>A0A1F5XHD1_9BACT</name>
<dbReference type="GO" id="GO:0004222">
    <property type="term" value="F:metalloendopeptidase activity"/>
    <property type="evidence" value="ECO:0007669"/>
    <property type="project" value="InterPro"/>
</dbReference>
<dbReference type="Pfam" id="PF02163">
    <property type="entry name" value="Peptidase_M50"/>
    <property type="match status" value="1"/>
</dbReference>
<evidence type="ECO:0000313" key="14">
    <source>
        <dbReference type="Proteomes" id="UP000177346"/>
    </source>
</evidence>
<protein>
    <recommendedName>
        <fullName evidence="12">Peptidase M50 domain-containing protein</fullName>
    </recommendedName>
</protein>
<dbReference type="GO" id="GO:0006508">
    <property type="term" value="P:proteolysis"/>
    <property type="evidence" value="ECO:0007669"/>
    <property type="project" value="UniProtKB-KW"/>
</dbReference>
<dbReference type="Gene3D" id="2.30.42.10">
    <property type="match status" value="1"/>
</dbReference>
<evidence type="ECO:0000256" key="1">
    <source>
        <dbReference type="ARBA" id="ARBA00001947"/>
    </source>
</evidence>
<evidence type="ECO:0000256" key="11">
    <source>
        <dbReference type="SAM" id="Phobius"/>
    </source>
</evidence>
<evidence type="ECO:0000256" key="8">
    <source>
        <dbReference type="ARBA" id="ARBA00022989"/>
    </source>
</evidence>
<proteinExistence type="inferred from homology"/>
<dbReference type="Proteomes" id="UP000177346">
    <property type="component" value="Unassembled WGS sequence"/>
</dbReference>
<dbReference type="InterPro" id="IPR036034">
    <property type="entry name" value="PDZ_sf"/>
</dbReference>
<keyword evidence="10 11" id="KW-0472">Membrane</keyword>
<keyword evidence="6" id="KW-0378">Hydrolase</keyword>
<keyword evidence="7" id="KW-0862">Zinc</keyword>
<evidence type="ECO:0000256" key="9">
    <source>
        <dbReference type="ARBA" id="ARBA00023049"/>
    </source>
</evidence>
<evidence type="ECO:0000259" key="12">
    <source>
        <dbReference type="Pfam" id="PF02163"/>
    </source>
</evidence>
<feature type="transmembrane region" description="Helical" evidence="11">
    <location>
        <begin position="276"/>
        <end position="298"/>
    </location>
</feature>
<dbReference type="EMBL" id="MFIF01000006">
    <property type="protein sequence ID" value="OGF87345.1"/>
    <property type="molecule type" value="Genomic_DNA"/>
</dbReference>
<evidence type="ECO:0000256" key="2">
    <source>
        <dbReference type="ARBA" id="ARBA00004141"/>
    </source>
</evidence>
<keyword evidence="5 11" id="KW-0812">Transmembrane</keyword>
<evidence type="ECO:0000256" key="4">
    <source>
        <dbReference type="ARBA" id="ARBA00022670"/>
    </source>
</evidence>
<feature type="domain" description="Peptidase M50" evidence="12">
    <location>
        <begin position="8"/>
        <end position="340"/>
    </location>
</feature>
<evidence type="ECO:0000313" key="13">
    <source>
        <dbReference type="EMBL" id="OGF87345.1"/>
    </source>
</evidence>
<keyword evidence="4" id="KW-0645">Protease</keyword>
<gene>
    <name evidence="13" type="ORF">A3B19_03965</name>
</gene>
<accession>A0A1F5XHD1</accession>
<evidence type="ECO:0000256" key="6">
    <source>
        <dbReference type="ARBA" id="ARBA00022801"/>
    </source>
</evidence>
<dbReference type="GO" id="GO:0016020">
    <property type="term" value="C:membrane"/>
    <property type="evidence" value="ECO:0007669"/>
    <property type="project" value="UniProtKB-SubCell"/>
</dbReference>
<comment type="caution">
    <text evidence="13">The sequence shown here is derived from an EMBL/GenBank/DDBJ whole genome shotgun (WGS) entry which is preliminary data.</text>
</comment>
<dbReference type="PANTHER" id="PTHR42837">
    <property type="entry name" value="REGULATOR OF SIGMA-E PROTEASE RSEP"/>
    <property type="match status" value="1"/>
</dbReference>
<feature type="transmembrane region" description="Helical" evidence="11">
    <location>
        <begin position="93"/>
        <end position="114"/>
    </location>
</feature>
<comment type="similarity">
    <text evidence="3">Belongs to the peptidase M50B family.</text>
</comment>
<dbReference type="PANTHER" id="PTHR42837:SF2">
    <property type="entry name" value="MEMBRANE METALLOPROTEASE ARASP2, CHLOROPLASTIC-RELATED"/>
    <property type="match status" value="1"/>
</dbReference>